<dbReference type="InParanoid" id="A0A165J7W5"/>
<organism evidence="1 2">
    <name type="scientific">Calocera cornea HHB12733</name>
    <dbReference type="NCBI Taxonomy" id="1353952"/>
    <lineage>
        <taxon>Eukaryota</taxon>
        <taxon>Fungi</taxon>
        <taxon>Dikarya</taxon>
        <taxon>Basidiomycota</taxon>
        <taxon>Agaricomycotina</taxon>
        <taxon>Dacrymycetes</taxon>
        <taxon>Dacrymycetales</taxon>
        <taxon>Dacrymycetaceae</taxon>
        <taxon>Calocera</taxon>
    </lineage>
</organism>
<proteinExistence type="predicted"/>
<name>A0A165J7W5_9BASI</name>
<keyword evidence="2" id="KW-1185">Reference proteome</keyword>
<reference evidence="1 2" key="1">
    <citation type="journal article" date="2016" name="Mol. Biol. Evol.">
        <title>Comparative Genomics of Early-Diverging Mushroom-Forming Fungi Provides Insights into the Origins of Lignocellulose Decay Capabilities.</title>
        <authorList>
            <person name="Nagy L.G."/>
            <person name="Riley R."/>
            <person name="Tritt A."/>
            <person name="Adam C."/>
            <person name="Daum C."/>
            <person name="Floudas D."/>
            <person name="Sun H."/>
            <person name="Yadav J.S."/>
            <person name="Pangilinan J."/>
            <person name="Larsson K.H."/>
            <person name="Matsuura K."/>
            <person name="Barry K."/>
            <person name="Labutti K."/>
            <person name="Kuo R."/>
            <person name="Ohm R.A."/>
            <person name="Bhattacharya S.S."/>
            <person name="Shirouzu T."/>
            <person name="Yoshinaga Y."/>
            <person name="Martin F.M."/>
            <person name="Grigoriev I.V."/>
            <person name="Hibbett D.S."/>
        </authorList>
    </citation>
    <scope>NUCLEOTIDE SEQUENCE [LARGE SCALE GENOMIC DNA]</scope>
    <source>
        <strain evidence="1 2">HHB12733</strain>
    </source>
</reference>
<dbReference type="EMBL" id="KV423923">
    <property type="protein sequence ID" value="KZT61491.1"/>
    <property type="molecule type" value="Genomic_DNA"/>
</dbReference>
<evidence type="ECO:0000313" key="2">
    <source>
        <dbReference type="Proteomes" id="UP000076842"/>
    </source>
</evidence>
<dbReference type="Proteomes" id="UP000076842">
    <property type="component" value="Unassembled WGS sequence"/>
</dbReference>
<gene>
    <name evidence="1" type="ORF">CALCODRAFT_11696</name>
</gene>
<accession>A0A165J7W5</accession>
<protein>
    <submittedName>
        <fullName evidence="1">Uncharacterized protein</fullName>
    </submittedName>
</protein>
<sequence>MISFEEGPEDLRKILCCPPALLFFAYGCHALAILSRPDQACLVEFPILRPRSCALPAIVHAGRFGCLNSTLLSHDHHYLGMLDLA</sequence>
<evidence type="ECO:0000313" key="1">
    <source>
        <dbReference type="EMBL" id="KZT61491.1"/>
    </source>
</evidence>
<dbReference type="AlphaFoldDB" id="A0A165J7W5"/>